<keyword evidence="5 8" id="KW-0408">Iron</keyword>
<evidence type="ECO:0000256" key="3">
    <source>
        <dbReference type="ARBA" id="ARBA00022964"/>
    </source>
</evidence>
<comment type="catalytic activity">
    <reaction evidence="7">
        <text>all-trans-zeaxanthin + 2 O2 = 4,9-dimethyldodeca-2,4,6,8,10-pentaenedial + 2 (3R)-hydroxy-beta-ionone</text>
        <dbReference type="Rhea" id="RHEA:26393"/>
        <dbReference type="ChEBI" id="CHEBI:15379"/>
        <dbReference type="ChEBI" id="CHEBI:27547"/>
        <dbReference type="ChEBI" id="CHEBI:53171"/>
        <dbReference type="ChEBI" id="CHEBI:53173"/>
        <dbReference type="EC" id="1.14.99.n4"/>
    </reaction>
</comment>
<protein>
    <recommendedName>
        <fullName evidence="6">carotenoid 9,10-dioxygenase</fullName>
        <ecNumber evidence="6">1.14.99.n4</ecNumber>
    </recommendedName>
</protein>
<dbReference type="GO" id="GO:0046872">
    <property type="term" value="F:metal ion binding"/>
    <property type="evidence" value="ECO:0007669"/>
    <property type="project" value="UniProtKB-KW"/>
</dbReference>
<dbReference type="OrthoDB" id="763867at2759"/>
<dbReference type="EMBL" id="JAMQYH010000002">
    <property type="protein sequence ID" value="KAJ1697402.1"/>
    <property type="molecule type" value="Genomic_DNA"/>
</dbReference>
<evidence type="ECO:0000256" key="2">
    <source>
        <dbReference type="ARBA" id="ARBA00022723"/>
    </source>
</evidence>
<dbReference type="AlphaFoldDB" id="A0A9Q0CPF7"/>
<dbReference type="Pfam" id="PF03055">
    <property type="entry name" value="RPE65"/>
    <property type="match status" value="2"/>
</dbReference>
<dbReference type="GO" id="GO:0009570">
    <property type="term" value="C:chloroplast stroma"/>
    <property type="evidence" value="ECO:0007669"/>
    <property type="project" value="TreeGrafter"/>
</dbReference>
<evidence type="ECO:0000256" key="6">
    <source>
        <dbReference type="ARBA" id="ARBA00039084"/>
    </source>
</evidence>
<evidence type="ECO:0000313" key="9">
    <source>
        <dbReference type="EMBL" id="KAJ1697402.1"/>
    </source>
</evidence>
<organism evidence="9 10">
    <name type="scientific">Rhynchospora breviuscula</name>
    <dbReference type="NCBI Taxonomy" id="2022672"/>
    <lineage>
        <taxon>Eukaryota</taxon>
        <taxon>Viridiplantae</taxon>
        <taxon>Streptophyta</taxon>
        <taxon>Embryophyta</taxon>
        <taxon>Tracheophyta</taxon>
        <taxon>Spermatophyta</taxon>
        <taxon>Magnoliopsida</taxon>
        <taxon>Liliopsida</taxon>
        <taxon>Poales</taxon>
        <taxon>Cyperaceae</taxon>
        <taxon>Cyperoideae</taxon>
        <taxon>Rhynchosporeae</taxon>
        <taxon>Rhynchospora</taxon>
    </lineage>
</organism>
<reference evidence="9" key="1">
    <citation type="journal article" date="2022" name="Cell">
        <title>Repeat-based holocentromeres influence genome architecture and karyotype evolution.</title>
        <authorList>
            <person name="Hofstatter P.G."/>
            <person name="Thangavel G."/>
            <person name="Lux T."/>
            <person name="Neumann P."/>
            <person name="Vondrak T."/>
            <person name="Novak P."/>
            <person name="Zhang M."/>
            <person name="Costa L."/>
            <person name="Castellani M."/>
            <person name="Scott A."/>
            <person name="Toegelov H."/>
            <person name="Fuchs J."/>
            <person name="Mata-Sucre Y."/>
            <person name="Dias Y."/>
            <person name="Vanzela A.L.L."/>
            <person name="Huettel B."/>
            <person name="Almeida C.C.S."/>
            <person name="Simkova H."/>
            <person name="Souza G."/>
            <person name="Pedrosa-Harand A."/>
            <person name="Macas J."/>
            <person name="Mayer K.F.X."/>
            <person name="Houben A."/>
            <person name="Marques A."/>
        </authorList>
    </citation>
    <scope>NUCLEOTIDE SEQUENCE</scope>
    <source>
        <strain evidence="9">RhyBre1mFocal</strain>
    </source>
</reference>
<comment type="similarity">
    <text evidence="1">Belongs to the carotenoid oxygenase family.</text>
</comment>
<accession>A0A9Q0CPF7</accession>
<feature type="binding site" evidence="8">
    <location>
        <position position="174"/>
    </location>
    <ligand>
        <name>Fe cation</name>
        <dbReference type="ChEBI" id="CHEBI:24875"/>
        <note>catalytic</note>
    </ligand>
</feature>
<evidence type="ECO:0000256" key="7">
    <source>
        <dbReference type="ARBA" id="ARBA00048709"/>
    </source>
</evidence>
<dbReference type="GO" id="GO:0016121">
    <property type="term" value="P:carotene catabolic process"/>
    <property type="evidence" value="ECO:0007669"/>
    <property type="project" value="TreeGrafter"/>
</dbReference>
<dbReference type="InterPro" id="IPR004294">
    <property type="entry name" value="Carotenoid_Oase"/>
</dbReference>
<keyword evidence="3" id="KW-0223">Dioxygenase</keyword>
<dbReference type="EC" id="1.14.99.n4" evidence="6"/>
<keyword evidence="10" id="KW-1185">Reference proteome</keyword>
<dbReference type="Proteomes" id="UP001151287">
    <property type="component" value="Unassembled WGS sequence"/>
</dbReference>
<dbReference type="PANTHER" id="PTHR10543:SF89">
    <property type="entry name" value="CAROTENOID 9,10(9',10')-CLEAVAGE DIOXYGENASE 1"/>
    <property type="match status" value="1"/>
</dbReference>
<name>A0A9Q0CPF7_9POAL</name>
<dbReference type="GO" id="GO:0010436">
    <property type="term" value="F:carotenoid dioxygenase activity"/>
    <property type="evidence" value="ECO:0007669"/>
    <property type="project" value="TreeGrafter"/>
</dbReference>
<proteinExistence type="inferred from homology"/>
<dbReference type="PANTHER" id="PTHR10543">
    <property type="entry name" value="BETA-CAROTENE DIOXYGENASE"/>
    <property type="match status" value="1"/>
</dbReference>
<comment type="caution">
    <text evidence="9">The sequence shown here is derived from an EMBL/GenBank/DDBJ whole genome shotgun (WGS) entry which is preliminary data.</text>
</comment>
<sequence length="192" mass="21394">MRFNMKTGEASQKQLSVIAVDFPRINESYTGRKQRYVYCMKLSSRGIIKFDLEAEPASTKDKLEVGGNVAGVIDLGPGRYGSEAIFVPHHPGVAGDEDDGYLIFFVHDENTGYFDALSFSLSVSLHFKFDEHWYETVKQLGYKKSELNVMDAKTMSAKPVAVVDLPARVPFGLHAYFISEEQIKSQVVAGNT</sequence>
<evidence type="ECO:0000256" key="1">
    <source>
        <dbReference type="ARBA" id="ARBA00006787"/>
    </source>
</evidence>
<gene>
    <name evidence="9" type="ORF">LUZ63_005914</name>
</gene>
<evidence type="ECO:0000256" key="5">
    <source>
        <dbReference type="ARBA" id="ARBA00023004"/>
    </source>
</evidence>
<keyword evidence="4" id="KW-0560">Oxidoreductase</keyword>
<evidence type="ECO:0000313" key="10">
    <source>
        <dbReference type="Proteomes" id="UP001151287"/>
    </source>
</evidence>
<evidence type="ECO:0000256" key="8">
    <source>
        <dbReference type="PIRSR" id="PIRSR604294-1"/>
    </source>
</evidence>
<evidence type="ECO:0000256" key="4">
    <source>
        <dbReference type="ARBA" id="ARBA00023002"/>
    </source>
</evidence>
<comment type="cofactor">
    <cofactor evidence="8">
        <name>Fe(2+)</name>
        <dbReference type="ChEBI" id="CHEBI:29033"/>
    </cofactor>
    <text evidence="8">Binds 1 Fe(2+) ion per subunit.</text>
</comment>
<keyword evidence="2 8" id="KW-0479">Metal-binding</keyword>